<reference evidence="2" key="1">
    <citation type="journal article" date="2018" name="Proc. Natl. Acad. Sci. U.S.A.">
        <title>Linking secondary metabolites to gene clusters through genome sequencing of six diverse Aspergillus species.</title>
        <authorList>
            <person name="Kaerboelling I."/>
            <person name="Vesth T.C."/>
            <person name="Frisvad J.C."/>
            <person name="Nybo J.L."/>
            <person name="Theobald S."/>
            <person name="Kuo A."/>
            <person name="Bowyer P."/>
            <person name="Matsuda Y."/>
            <person name="Mondo S."/>
            <person name="Lyhne E.K."/>
            <person name="Kogle M.E."/>
            <person name="Clum A."/>
            <person name="Lipzen A."/>
            <person name="Salamov A."/>
            <person name="Ngan C.Y."/>
            <person name="Daum C."/>
            <person name="Chiniquy J."/>
            <person name="Barry K."/>
            <person name="LaButti K."/>
            <person name="Haridas S."/>
            <person name="Simmons B.A."/>
            <person name="Magnuson J.K."/>
            <person name="Mortensen U.H."/>
            <person name="Larsen T.O."/>
            <person name="Grigoriev I.V."/>
            <person name="Baker S.E."/>
            <person name="Andersen M.R."/>
        </authorList>
    </citation>
    <scope>NUCLEOTIDE SEQUENCE [LARGE SCALE GENOMIC DNA]</scope>
    <source>
        <strain evidence="2">IBT 16806</strain>
    </source>
</reference>
<evidence type="ECO:0000313" key="2">
    <source>
        <dbReference type="Proteomes" id="UP000234474"/>
    </source>
</evidence>
<keyword evidence="2" id="KW-1185">Reference proteome</keyword>
<dbReference type="AlphaFoldDB" id="A0A2I1CJS8"/>
<dbReference type="STRING" id="1392255.A0A2I1CJS8"/>
<gene>
    <name evidence="1" type="ORF">P174DRAFT_455676</name>
</gene>
<dbReference type="OMA" id="GRMEAEY"/>
<dbReference type="GeneID" id="36536672"/>
<dbReference type="Proteomes" id="UP000234474">
    <property type="component" value="Unassembled WGS sequence"/>
</dbReference>
<dbReference type="VEuPathDB" id="FungiDB:P174DRAFT_455676"/>
<organism evidence="1 2">
    <name type="scientific">Aspergillus novofumigatus (strain IBT 16806)</name>
    <dbReference type="NCBI Taxonomy" id="1392255"/>
    <lineage>
        <taxon>Eukaryota</taxon>
        <taxon>Fungi</taxon>
        <taxon>Dikarya</taxon>
        <taxon>Ascomycota</taxon>
        <taxon>Pezizomycotina</taxon>
        <taxon>Eurotiomycetes</taxon>
        <taxon>Eurotiomycetidae</taxon>
        <taxon>Eurotiales</taxon>
        <taxon>Aspergillaceae</taxon>
        <taxon>Aspergillus</taxon>
        <taxon>Aspergillus subgen. Fumigati</taxon>
    </lineage>
</organism>
<dbReference type="EMBL" id="MSZS01000001">
    <property type="protein sequence ID" value="PKX97870.1"/>
    <property type="molecule type" value="Genomic_DNA"/>
</dbReference>
<comment type="caution">
    <text evidence="1">The sequence shown here is derived from an EMBL/GenBank/DDBJ whole genome shotgun (WGS) entry which is preliminary data.</text>
</comment>
<proteinExistence type="predicted"/>
<name>A0A2I1CJS8_ASPN1</name>
<protein>
    <submittedName>
        <fullName evidence="1">Uncharacterized protein</fullName>
    </submittedName>
</protein>
<evidence type="ECO:0000313" key="1">
    <source>
        <dbReference type="EMBL" id="PKX97870.1"/>
    </source>
</evidence>
<accession>A0A2I1CJS8</accession>
<dbReference type="OrthoDB" id="4525710at2759"/>
<dbReference type="RefSeq" id="XP_024686465.1">
    <property type="nucleotide sequence ID" value="XM_024829346.1"/>
</dbReference>
<sequence length="171" mass="19487">MLKCIPGLAEFPNIQDPTHQENIIAAAVILRQNEEMEEETGKGRGKIEAEYYDDERVNFLAATQRIIDSMIASRLDHSLATAAYWIVTRKEIYHALTRETRPDGWTQLKLHEQKLVHESLGQTEPILELKADRAKGQIFPTVWYSFNVQATAVQHFQQAQMILTAGNLQLA</sequence>